<dbReference type="Proteomes" id="UP001230504">
    <property type="component" value="Unassembled WGS sequence"/>
</dbReference>
<comment type="caution">
    <text evidence="1">The sequence shown here is derived from an EMBL/GenBank/DDBJ whole genome shotgun (WGS) entry which is preliminary data.</text>
</comment>
<dbReference type="RefSeq" id="XP_060412821.1">
    <property type="nucleotide sequence ID" value="XM_060560143.1"/>
</dbReference>
<name>A0AAD8PX70_9PEZI</name>
<organism evidence="1 2">
    <name type="scientific">Colletotrichum navitas</name>
    <dbReference type="NCBI Taxonomy" id="681940"/>
    <lineage>
        <taxon>Eukaryota</taxon>
        <taxon>Fungi</taxon>
        <taxon>Dikarya</taxon>
        <taxon>Ascomycota</taxon>
        <taxon>Pezizomycotina</taxon>
        <taxon>Sordariomycetes</taxon>
        <taxon>Hypocreomycetidae</taxon>
        <taxon>Glomerellales</taxon>
        <taxon>Glomerellaceae</taxon>
        <taxon>Colletotrichum</taxon>
        <taxon>Colletotrichum graminicola species complex</taxon>
    </lineage>
</organism>
<protein>
    <submittedName>
        <fullName evidence="1">Uncharacterized protein</fullName>
    </submittedName>
</protein>
<dbReference type="EMBL" id="JAHLJV010000041">
    <property type="protein sequence ID" value="KAK1585825.1"/>
    <property type="molecule type" value="Genomic_DNA"/>
</dbReference>
<proteinExistence type="predicted"/>
<evidence type="ECO:0000313" key="2">
    <source>
        <dbReference type="Proteomes" id="UP001230504"/>
    </source>
</evidence>
<dbReference type="GeneID" id="85444383"/>
<keyword evidence="2" id="KW-1185">Reference proteome</keyword>
<accession>A0AAD8PX70</accession>
<gene>
    <name evidence="1" type="ORF">LY79DRAFT_580851</name>
</gene>
<sequence length="131" mass="14265">MVGFDSDTFIFDKDGKDKNLISRLTGSSPECGAISQQEIVNQVVDPGSRQSVNYGARFADYLHIRVYGVAIVGVLVAETQPCPYDAKPKLHAKGNANTHPVPRMASRLRESQSRFDVASGHKARSLAFTGQ</sequence>
<reference evidence="1" key="1">
    <citation type="submission" date="2021-06" db="EMBL/GenBank/DDBJ databases">
        <title>Comparative genomics, transcriptomics and evolutionary studies reveal genomic signatures of adaptation to plant cell wall in hemibiotrophic fungi.</title>
        <authorList>
            <consortium name="DOE Joint Genome Institute"/>
            <person name="Baroncelli R."/>
            <person name="Diaz J.F."/>
            <person name="Benocci T."/>
            <person name="Peng M."/>
            <person name="Battaglia E."/>
            <person name="Haridas S."/>
            <person name="Andreopoulos W."/>
            <person name="Labutti K."/>
            <person name="Pangilinan J."/>
            <person name="Floch G.L."/>
            <person name="Makela M.R."/>
            <person name="Henrissat B."/>
            <person name="Grigoriev I.V."/>
            <person name="Crouch J.A."/>
            <person name="De Vries R.P."/>
            <person name="Sukno S.A."/>
            <person name="Thon M.R."/>
        </authorList>
    </citation>
    <scope>NUCLEOTIDE SEQUENCE</scope>
    <source>
        <strain evidence="1">CBS 125086</strain>
    </source>
</reference>
<dbReference type="AlphaFoldDB" id="A0AAD8PX70"/>
<evidence type="ECO:0000313" key="1">
    <source>
        <dbReference type="EMBL" id="KAK1585825.1"/>
    </source>
</evidence>